<dbReference type="Proteomes" id="UP000802098">
    <property type="component" value="Unassembled WGS sequence"/>
</dbReference>
<evidence type="ECO:0000313" key="1">
    <source>
        <dbReference type="EMBL" id="NHK97305.1"/>
    </source>
</evidence>
<proteinExistence type="predicted"/>
<reference evidence="1 2" key="1">
    <citation type="submission" date="2020-03" db="EMBL/GenBank/DDBJ databases">
        <title>Rubrivivax benzoatilyticus JA2 (sequenced after 10 years sub-culturing).</title>
        <authorList>
            <person name="Gupta D."/>
            <person name="Chintalapati S."/>
            <person name="Chintalapati V.R."/>
        </authorList>
    </citation>
    <scope>NUCLEOTIDE SEQUENCE [LARGE SCALE GENOMIC DNA]</scope>
    <source>
        <strain evidence="1 2">JA2-Mal</strain>
    </source>
</reference>
<comment type="caution">
    <text evidence="1">The sequence shown here is derived from an EMBL/GenBank/DDBJ whole genome shotgun (WGS) entry which is preliminary data.</text>
</comment>
<name>A0ABX0HVB9_9BURK</name>
<keyword evidence="2" id="KW-1185">Reference proteome</keyword>
<sequence>MAAVNLRRGSQDMSKKFADFIKTQQVSKADDSIDWKKQRDEWLKYLDDFYALVESSLKPYVEKRQISISFESKQIFEEEIGSYEVKSARIKIGHSEAKLDPIGTLLVGAKGRVDLVGPRGTARFVLVDADSTGPRITVRSSVVGQDLPPEPPRKKVERWAWRRTTLPPRITYLPLTDESFQDSLLEVMNG</sequence>
<protein>
    <submittedName>
        <fullName evidence="1">Uncharacterized protein</fullName>
    </submittedName>
</protein>
<evidence type="ECO:0000313" key="2">
    <source>
        <dbReference type="Proteomes" id="UP000802098"/>
    </source>
</evidence>
<dbReference type="RefSeq" id="WP_138938832.1">
    <property type="nucleotide sequence ID" value="NZ_JAAOCD010000001.1"/>
</dbReference>
<organism evidence="1 2">
    <name type="scientific">Rubrivivax benzoatilyticus</name>
    <dbReference type="NCBI Taxonomy" id="316997"/>
    <lineage>
        <taxon>Bacteria</taxon>
        <taxon>Pseudomonadati</taxon>
        <taxon>Pseudomonadota</taxon>
        <taxon>Betaproteobacteria</taxon>
        <taxon>Burkholderiales</taxon>
        <taxon>Sphaerotilaceae</taxon>
        <taxon>Rubrivivax</taxon>
    </lineage>
</organism>
<gene>
    <name evidence="1" type="ORF">G7087_02850</name>
</gene>
<accession>A0ABX0HVB9</accession>
<dbReference type="EMBL" id="JAAOCD010000001">
    <property type="protein sequence ID" value="NHK97305.1"/>
    <property type="molecule type" value="Genomic_DNA"/>
</dbReference>